<feature type="domain" description="Myb/SANT-like DNA-binding" evidence="5">
    <location>
        <begin position="23"/>
        <end position="94"/>
    </location>
</feature>
<feature type="region of interest" description="Disordered" evidence="4">
    <location>
        <begin position="151"/>
        <end position="181"/>
    </location>
</feature>
<evidence type="ECO:0000313" key="6">
    <source>
        <dbReference type="EMBL" id="KAH8026625.1"/>
    </source>
</evidence>
<accession>A0A9J6DXL0</accession>
<comment type="subunit">
    <text evidence="1">Self-associates forming complexes of several hundred monomers.</text>
</comment>
<dbReference type="Pfam" id="PF13873">
    <property type="entry name" value="Myb_DNA-bind_5"/>
    <property type="match status" value="1"/>
</dbReference>
<protein>
    <recommendedName>
        <fullName evidence="2">Regulatory protein zeste</fullName>
    </recommendedName>
</protein>
<evidence type="ECO:0000256" key="1">
    <source>
        <dbReference type="ARBA" id="ARBA00011764"/>
    </source>
</evidence>
<comment type="function">
    <text evidence="3">Involved in transvection phenomena (= synapsis-dependent gene expression), where the synaptic pairing of chromosomes carrying genes with which zeste interacts influences the expression of these genes. Zeste binds to DNA and stimulates transcription from a nearby promoter.</text>
</comment>
<feature type="region of interest" description="Disordered" evidence="4">
    <location>
        <begin position="87"/>
        <end position="137"/>
    </location>
</feature>
<dbReference type="EMBL" id="JABSTU010000007">
    <property type="protein sequence ID" value="KAH8026625.1"/>
    <property type="molecule type" value="Genomic_DNA"/>
</dbReference>
<dbReference type="AlphaFoldDB" id="A0A9J6DXL0"/>
<dbReference type="Proteomes" id="UP000821866">
    <property type="component" value="Unassembled WGS sequence"/>
</dbReference>
<gene>
    <name evidence="6" type="ORF">HPB51_022600</name>
</gene>
<dbReference type="VEuPathDB" id="VectorBase:LOC119161857"/>
<name>A0A9J6DXL0_RHIMP</name>
<comment type="caution">
    <text evidence="6">The sequence shown here is derived from an EMBL/GenBank/DDBJ whole genome shotgun (WGS) entry which is preliminary data.</text>
</comment>
<feature type="compositionally biased region" description="Basic and acidic residues" evidence="4">
    <location>
        <begin position="87"/>
        <end position="101"/>
    </location>
</feature>
<evidence type="ECO:0000259" key="5">
    <source>
        <dbReference type="Pfam" id="PF13873"/>
    </source>
</evidence>
<evidence type="ECO:0000313" key="7">
    <source>
        <dbReference type="Proteomes" id="UP000821866"/>
    </source>
</evidence>
<keyword evidence="7" id="KW-1185">Reference proteome</keyword>
<evidence type="ECO:0000256" key="2">
    <source>
        <dbReference type="ARBA" id="ARBA00016807"/>
    </source>
</evidence>
<dbReference type="InterPro" id="IPR028002">
    <property type="entry name" value="Myb_DNA-bind_5"/>
</dbReference>
<organism evidence="6 7">
    <name type="scientific">Rhipicephalus microplus</name>
    <name type="common">Cattle tick</name>
    <name type="synonym">Boophilus microplus</name>
    <dbReference type="NCBI Taxonomy" id="6941"/>
    <lineage>
        <taxon>Eukaryota</taxon>
        <taxon>Metazoa</taxon>
        <taxon>Ecdysozoa</taxon>
        <taxon>Arthropoda</taxon>
        <taxon>Chelicerata</taxon>
        <taxon>Arachnida</taxon>
        <taxon>Acari</taxon>
        <taxon>Parasitiformes</taxon>
        <taxon>Ixodida</taxon>
        <taxon>Ixodoidea</taxon>
        <taxon>Ixodidae</taxon>
        <taxon>Rhipicephalinae</taxon>
        <taxon>Rhipicephalus</taxon>
        <taxon>Boophilus</taxon>
    </lineage>
</organism>
<proteinExistence type="predicted"/>
<reference evidence="6" key="1">
    <citation type="journal article" date="2020" name="Cell">
        <title>Large-Scale Comparative Analyses of Tick Genomes Elucidate Their Genetic Diversity and Vector Capacities.</title>
        <authorList>
            <consortium name="Tick Genome and Microbiome Consortium (TIGMIC)"/>
            <person name="Jia N."/>
            <person name="Wang J."/>
            <person name="Shi W."/>
            <person name="Du L."/>
            <person name="Sun Y."/>
            <person name="Zhan W."/>
            <person name="Jiang J.F."/>
            <person name="Wang Q."/>
            <person name="Zhang B."/>
            <person name="Ji P."/>
            <person name="Bell-Sakyi L."/>
            <person name="Cui X.M."/>
            <person name="Yuan T.T."/>
            <person name="Jiang B.G."/>
            <person name="Yang W.F."/>
            <person name="Lam T.T."/>
            <person name="Chang Q.C."/>
            <person name="Ding S.J."/>
            <person name="Wang X.J."/>
            <person name="Zhu J.G."/>
            <person name="Ruan X.D."/>
            <person name="Zhao L."/>
            <person name="Wei J.T."/>
            <person name="Ye R.Z."/>
            <person name="Que T.C."/>
            <person name="Du C.H."/>
            <person name="Zhou Y.H."/>
            <person name="Cheng J.X."/>
            <person name="Dai P.F."/>
            <person name="Guo W.B."/>
            <person name="Han X.H."/>
            <person name="Huang E.J."/>
            <person name="Li L.F."/>
            <person name="Wei W."/>
            <person name="Gao Y.C."/>
            <person name="Liu J.Z."/>
            <person name="Shao H.Z."/>
            <person name="Wang X."/>
            <person name="Wang C.C."/>
            <person name="Yang T.C."/>
            <person name="Huo Q.B."/>
            <person name="Li W."/>
            <person name="Chen H.Y."/>
            <person name="Chen S.E."/>
            <person name="Zhou L.G."/>
            <person name="Ni X.B."/>
            <person name="Tian J.H."/>
            <person name="Sheng Y."/>
            <person name="Liu T."/>
            <person name="Pan Y.S."/>
            <person name="Xia L.Y."/>
            <person name="Li J."/>
            <person name="Zhao F."/>
            <person name="Cao W.C."/>
        </authorList>
    </citation>
    <scope>NUCLEOTIDE SEQUENCE</scope>
    <source>
        <strain evidence="6">Rmic-2018</strain>
    </source>
</reference>
<evidence type="ECO:0000256" key="4">
    <source>
        <dbReference type="SAM" id="MobiDB-lite"/>
    </source>
</evidence>
<sequence>MSFNDDRFVARDGRKTTATLFVFTREERELLDNLVTRHKAVIANKRTDALAKRAKDSAWEKLTSEYNSQPGIRRVTVAQLRKLWDNEKSKWKKKQSEEKRNLYATDETVQPQLRSSEGAGSPGPQTTQPPTEGACASCPSHTLAVVAPGNEESRTAAAAPEENGENLVGAGGRQRPKSTRSRLAAIERVLAPEAAARMEALKTDEQRKAQLHALELRLRKLQLLHQRKMHKMQVQREQELHKMQVQLLEQQLEQQKWRFNIERQKLLFELQEFSLFSSSSA</sequence>
<evidence type="ECO:0000256" key="3">
    <source>
        <dbReference type="ARBA" id="ARBA00025466"/>
    </source>
</evidence>
<reference evidence="6" key="2">
    <citation type="submission" date="2021-09" db="EMBL/GenBank/DDBJ databases">
        <authorList>
            <person name="Jia N."/>
            <person name="Wang J."/>
            <person name="Shi W."/>
            <person name="Du L."/>
            <person name="Sun Y."/>
            <person name="Zhan W."/>
            <person name="Jiang J."/>
            <person name="Wang Q."/>
            <person name="Zhang B."/>
            <person name="Ji P."/>
            <person name="Sakyi L.B."/>
            <person name="Cui X."/>
            <person name="Yuan T."/>
            <person name="Jiang B."/>
            <person name="Yang W."/>
            <person name="Lam T.T.-Y."/>
            <person name="Chang Q."/>
            <person name="Ding S."/>
            <person name="Wang X."/>
            <person name="Zhu J."/>
            <person name="Ruan X."/>
            <person name="Zhao L."/>
            <person name="Wei J."/>
            <person name="Que T."/>
            <person name="Du C."/>
            <person name="Cheng J."/>
            <person name="Dai P."/>
            <person name="Han X."/>
            <person name="Huang E."/>
            <person name="Gao Y."/>
            <person name="Liu J."/>
            <person name="Shao H."/>
            <person name="Ye R."/>
            <person name="Li L."/>
            <person name="Wei W."/>
            <person name="Wang X."/>
            <person name="Wang C."/>
            <person name="Huo Q."/>
            <person name="Li W."/>
            <person name="Guo W."/>
            <person name="Chen H."/>
            <person name="Chen S."/>
            <person name="Zhou L."/>
            <person name="Zhou L."/>
            <person name="Ni X."/>
            <person name="Tian J."/>
            <person name="Zhou Y."/>
            <person name="Sheng Y."/>
            <person name="Liu T."/>
            <person name="Pan Y."/>
            <person name="Xia L."/>
            <person name="Li J."/>
            <person name="Zhao F."/>
            <person name="Cao W."/>
        </authorList>
    </citation>
    <scope>NUCLEOTIDE SEQUENCE</scope>
    <source>
        <strain evidence="6">Rmic-2018</strain>
        <tissue evidence="6">Larvae</tissue>
    </source>
</reference>